<evidence type="ECO:0000256" key="13">
    <source>
        <dbReference type="ARBA" id="ARBA00023139"/>
    </source>
</evidence>
<sequence>MRYAWKWPVIAALWIGVLAIAGCSSSEDSLAMTQGRVMGTSYHAKWVSVSGVDDEKVVDAIFDALREVDDLMSTYSPDSEISRLNQVAPGEWVSVSPPTLEVAVLSRRLWEVTGGAFDPTVGALVNLWGFGPDRRPEDLPSKADIESLRAQIGYDKVEIRKTPPGLMKDTPFKIDFSAVAKGYAVDRAAAAVERLGVHNYLIEVGGEVRVKGYKAQGKPWQLAVEAPVENGRIPRRIIGLTNAAVATSGSYRNYFDKGNKRYSHTIDPRTGYPVEHKLVSVTVISDSVGFADGLATGMMVLGPEQGFDLAVKHGWAVYFIIKSPDGFVDLSTPAFDKVAKTGVYP</sequence>
<evidence type="ECO:0000256" key="5">
    <source>
        <dbReference type="ARBA" id="ARBA00022519"/>
    </source>
</evidence>
<dbReference type="SUPFAM" id="SSF143631">
    <property type="entry name" value="ApbE-like"/>
    <property type="match status" value="1"/>
</dbReference>
<keyword evidence="8 18" id="KW-0479">Metal-binding</keyword>
<dbReference type="EMBL" id="CP154858">
    <property type="protein sequence ID" value="XDT73284.1"/>
    <property type="molecule type" value="Genomic_DNA"/>
</dbReference>
<comment type="subcellular location">
    <subcellularLocation>
        <location evidence="17 20">Cell inner membrane</location>
        <topology evidence="17 20">Lipid-anchor</topology>
        <orientation evidence="17 20">Periplasmic side</orientation>
    </subcellularLocation>
</comment>
<dbReference type="Pfam" id="PF02424">
    <property type="entry name" value="ApbE"/>
    <property type="match status" value="1"/>
</dbReference>
<comment type="function">
    <text evidence="20">Flavin transferase that catalyzes the transfer of the FMN moiety of FAD and its covalent binding to the hydroxyl group of a threonine residue in a target flavoprotein.</text>
</comment>
<evidence type="ECO:0000256" key="8">
    <source>
        <dbReference type="ARBA" id="ARBA00022723"/>
    </source>
</evidence>
<evidence type="ECO:0000256" key="12">
    <source>
        <dbReference type="ARBA" id="ARBA00023136"/>
    </source>
</evidence>
<keyword evidence="7 18" id="KW-0808">Transferase</keyword>
<dbReference type="InterPro" id="IPR003374">
    <property type="entry name" value="ApbE-like_sf"/>
</dbReference>
<evidence type="ECO:0000256" key="6">
    <source>
        <dbReference type="ARBA" id="ARBA00022630"/>
    </source>
</evidence>
<proteinExistence type="inferred from homology"/>
<keyword evidence="12" id="KW-0472">Membrane</keyword>
<dbReference type="AlphaFoldDB" id="A0AB39UY66"/>
<dbReference type="EC" id="2.7.1.180" evidence="2 18"/>
<dbReference type="PROSITE" id="PS51257">
    <property type="entry name" value="PROKAR_LIPOPROTEIN"/>
    <property type="match status" value="1"/>
</dbReference>
<name>A0AB39UY66_9GAMM</name>
<evidence type="ECO:0000256" key="10">
    <source>
        <dbReference type="ARBA" id="ARBA00022827"/>
    </source>
</evidence>
<feature type="binding site" evidence="19">
    <location>
        <position position="292"/>
    </location>
    <ligand>
        <name>Mg(2+)</name>
        <dbReference type="ChEBI" id="CHEBI:18420"/>
    </ligand>
</feature>
<keyword evidence="9" id="KW-0732">Signal</keyword>
<keyword evidence="5 20" id="KW-0997">Cell inner membrane</keyword>
<dbReference type="GO" id="GO:0046872">
    <property type="term" value="F:metal ion binding"/>
    <property type="evidence" value="ECO:0007669"/>
    <property type="project" value="UniProtKB-UniRule"/>
</dbReference>
<organism evidence="21">
    <name type="scientific">Thermohahella caldifontis</name>
    <dbReference type="NCBI Taxonomy" id="3142973"/>
    <lineage>
        <taxon>Bacteria</taxon>
        <taxon>Pseudomonadati</taxon>
        <taxon>Pseudomonadota</taxon>
        <taxon>Gammaproteobacteria</taxon>
        <taxon>Oceanospirillales</taxon>
        <taxon>Hahellaceae</taxon>
        <taxon>Thermohahella</taxon>
    </lineage>
</organism>
<evidence type="ECO:0000256" key="4">
    <source>
        <dbReference type="ARBA" id="ARBA00022475"/>
    </source>
</evidence>
<evidence type="ECO:0000256" key="17">
    <source>
        <dbReference type="ARBA" id="ARBA00060485"/>
    </source>
</evidence>
<feature type="binding site" evidence="19">
    <location>
        <position position="178"/>
    </location>
    <ligand>
        <name>Mg(2+)</name>
        <dbReference type="ChEBI" id="CHEBI:18420"/>
    </ligand>
</feature>
<evidence type="ECO:0000256" key="1">
    <source>
        <dbReference type="ARBA" id="ARBA00008282"/>
    </source>
</evidence>
<keyword evidence="11 18" id="KW-0460">Magnesium</keyword>
<evidence type="ECO:0000256" key="20">
    <source>
        <dbReference type="RuleBase" id="RU363002"/>
    </source>
</evidence>
<evidence type="ECO:0000313" key="21">
    <source>
        <dbReference type="EMBL" id="XDT73284.1"/>
    </source>
</evidence>
<evidence type="ECO:0000256" key="9">
    <source>
        <dbReference type="ARBA" id="ARBA00022729"/>
    </source>
</evidence>
<dbReference type="PANTHER" id="PTHR30040">
    <property type="entry name" value="THIAMINE BIOSYNTHESIS LIPOPROTEIN APBE"/>
    <property type="match status" value="1"/>
</dbReference>
<evidence type="ECO:0000256" key="18">
    <source>
        <dbReference type="PIRNR" id="PIRNR006268"/>
    </source>
</evidence>
<evidence type="ECO:0000256" key="15">
    <source>
        <dbReference type="ARBA" id="ARBA00031306"/>
    </source>
</evidence>
<dbReference type="KEGG" id="tcd:AAIA72_04750"/>
<evidence type="ECO:0000256" key="19">
    <source>
        <dbReference type="PIRSR" id="PIRSR006268-2"/>
    </source>
</evidence>
<dbReference type="RefSeq" id="WP_369602278.1">
    <property type="nucleotide sequence ID" value="NZ_CP154858.1"/>
</dbReference>
<evidence type="ECO:0000256" key="7">
    <source>
        <dbReference type="ARBA" id="ARBA00022679"/>
    </source>
</evidence>
<comment type="similarity">
    <text evidence="1 18 20">Belongs to the ApbE family.</text>
</comment>
<dbReference type="GO" id="GO:0005886">
    <property type="term" value="C:plasma membrane"/>
    <property type="evidence" value="ECO:0007669"/>
    <property type="project" value="UniProtKB-SubCell"/>
</dbReference>
<dbReference type="FunFam" id="3.10.520.10:FF:000001">
    <property type="entry name" value="FAD:protein FMN transferase"/>
    <property type="match status" value="1"/>
</dbReference>
<keyword evidence="4" id="KW-1003">Cell membrane</keyword>
<keyword evidence="13" id="KW-0564">Palmitate</keyword>
<keyword evidence="14 20" id="KW-0449">Lipoprotein</keyword>
<protein>
    <recommendedName>
        <fullName evidence="3 18">FAD:protein FMN transferase</fullName>
        <ecNumber evidence="2 18">2.7.1.180</ecNumber>
    </recommendedName>
    <alternativeName>
        <fullName evidence="15 18">Flavin transferase</fullName>
    </alternativeName>
</protein>
<keyword evidence="6 18" id="KW-0285">Flavoprotein</keyword>
<dbReference type="PIRSF" id="PIRSF006268">
    <property type="entry name" value="ApbE"/>
    <property type="match status" value="1"/>
</dbReference>
<dbReference type="InterPro" id="IPR024932">
    <property type="entry name" value="ApbE"/>
</dbReference>
<dbReference type="Gene3D" id="3.10.520.10">
    <property type="entry name" value="ApbE-like domains"/>
    <property type="match status" value="1"/>
</dbReference>
<accession>A0AB39UY66</accession>
<dbReference type="PANTHER" id="PTHR30040:SF2">
    <property type="entry name" value="FAD:PROTEIN FMN TRANSFERASE"/>
    <property type="match status" value="1"/>
</dbReference>
<evidence type="ECO:0000256" key="2">
    <source>
        <dbReference type="ARBA" id="ARBA00011955"/>
    </source>
</evidence>
<dbReference type="GO" id="GO:0016740">
    <property type="term" value="F:transferase activity"/>
    <property type="evidence" value="ECO:0007669"/>
    <property type="project" value="UniProtKB-UniRule"/>
</dbReference>
<gene>
    <name evidence="21" type="ORF">AAIA72_04750</name>
</gene>
<reference evidence="21" key="1">
    <citation type="submission" date="2024-05" db="EMBL/GenBank/DDBJ databases">
        <title>Genome sequencing of novel strain.</title>
        <authorList>
            <person name="Ganbat D."/>
            <person name="Ganbat S."/>
            <person name="Lee S.-J."/>
        </authorList>
    </citation>
    <scope>NUCLEOTIDE SEQUENCE</scope>
    <source>
        <strain evidence="21">SMD15-11</strain>
    </source>
</reference>
<evidence type="ECO:0000256" key="11">
    <source>
        <dbReference type="ARBA" id="ARBA00022842"/>
    </source>
</evidence>
<evidence type="ECO:0000256" key="16">
    <source>
        <dbReference type="ARBA" id="ARBA00048540"/>
    </source>
</evidence>
<evidence type="ECO:0000256" key="14">
    <source>
        <dbReference type="ARBA" id="ARBA00023288"/>
    </source>
</evidence>
<comment type="cofactor">
    <cofactor evidence="19">
        <name>Mg(2+)</name>
        <dbReference type="ChEBI" id="CHEBI:18420"/>
    </cofactor>
    <cofactor evidence="19">
        <name>Mn(2+)</name>
        <dbReference type="ChEBI" id="CHEBI:29035"/>
    </cofactor>
    <text evidence="19">Magnesium. Can also use manganese.</text>
</comment>
<comment type="catalytic activity">
    <reaction evidence="16 18 20">
        <text>L-threonyl-[protein] + FAD = FMN-L-threonyl-[protein] + AMP + H(+)</text>
        <dbReference type="Rhea" id="RHEA:36847"/>
        <dbReference type="Rhea" id="RHEA-COMP:11060"/>
        <dbReference type="Rhea" id="RHEA-COMP:11061"/>
        <dbReference type="ChEBI" id="CHEBI:15378"/>
        <dbReference type="ChEBI" id="CHEBI:30013"/>
        <dbReference type="ChEBI" id="CHEBI:57692"/>
        <dbReference type="ChEBI" id="CHEBI:74257"/>
        <dbReference type="ChEBI" id="CHEBI:456215"/>
        <dbReference type="EC" id="2.7.1.180"/>
    </reaction>
</comment>
<keyword evidence="10 18" id="KW-0274">FAD</keyword>
<feature type="binding site" evidence="19">
    <location>
        <position position="296"/>
    </location>
    <ligand>
        <name>Mg(2+)</name>
        <dbReference type="ChEBI" id="CHEBI:18420"/>
    </ligand>
</feature>
<evidence type="ECO:0000256" key="3">
    <source>
        <dbReference type="ARBA" id="ARBA00016337"/>
    </source>
</evidence>